<keyword evidence="2" id="KW-1185">Reference proteome</keyword>
<sequence length="99" mass="11963">MHLISIRNLRIDASQFPDVKKQVEDWYATTKKAEWKNLEDVRLIYRDAEAVGNFTVFNIKGNAYRLIVGIDYENQVIYYKYFITHAEYDKDKWKNDPYF</sequence>
<dbReference type="Proteomes" id="UP000218418">
    <property type="component" value="Chromosome"/>
</dbReference>
<proteinExistence type="predicted"/>
<accession>A0A1Z4LTP7</accession>
<protein>
    <recommendedName>
        <fullName evidence="3">Type II toxin-antitoxin system HigB family toxin</fullName>
    </recommendedName>
</protein>
<organism evidence="1 2">
    <name type="scientific">Calothrix parasitica NIES-267</name>
    <dbReference type="NCBI Taxonomy" id="1973488"/>
    <lineage>
        <taxon>Bacteria</taxon>
        <taxon>Bacillati</taxon>
        <taxon>Cyanobacteriota</taxon>
        <taxon>Cyanophyceae</taxon>
        <taxon>Nostocales</taxon>
        <taxon>Calotrichaceae</taxon>
        <taxon>Calothrix</taxon>
    </lineage>
</organism>
<dbReference type="GO" id="GO:0110001">
    <property type="term" value="C:toxin-antitoxin complex"/>
    <property type="evidence" value="ECO:0007669"/>
    <property type="project" value="InterPro"/>
</dbReference>
<name>A0A1Z4LTP7_9CYAN</name>
<dbReference type="OrthoDB" id="9799912at2"/>
<reference evidence="1 2" key="1">
    <citation type="submission" date="2017-06" db="EMBL/GenBank/DDBJ databases">
        <title>Genome sequencing of cyanobaciteial culture collection at National Institute for Environmental Studies (NIES).</title>
        <authorList>
            <person name="Hirose Y."/>
            <person name="Shimura Y."/>
            <person name="Fujisawa T."/>
            <person name="Nakamura Y."/>
            <person name="Kawachi M."/>
        </authorList>
    </citation>
    <scope>NUCLEOTIDE SEQUENCE [LARGE SCALE GENOMIC DNA]</scope>
    <source>
        <strain evidence="1 2">NIES-267</strain>
    </source>
</reference>
<dbReference type="EMBL" id="AP018227">
    <property type="protein sequence ID" value="BAY84531.1"/>
    <property type="molecule type" value="Genomic_DNA"/>
</dbReference>
<gene>
    <name evidence="1" type="ORF">NIES267_40270</name>
</gene>
<evidence type="ECO:0000313" key="2">
    <source>
        <dbReference type="Proteomes" id="UP000218418"/>
    </source>
</evidence>
<dbReference type="Pfam" id="PF09907">
    <property type="entry name" value="HigB_toxin"/>
    <property type="match status" value="1"/>
</dbReference>
<evidence type="ECO:0008006" key="3">
    <source>
        <dbReference type="Google" id="ProtNLM"/>
    </source>
</evidence>
<dbReference type="InterPro" id="IPR018669">
    <property type="entry name" value="Toxin_HigB"/>
</dbReference>
<evidence type="ECO:0000313" key="1">
    <source>
        <dbReference type="EMBL" id="BAY84531.1"/>
    </source>
</evidence>
<dbReference type="GO" id="GO:0004519">
    <property type="term" value="F:endonuclease activity"/>
    <property type="evidence" value="ECO:0007669"/>
    <property type="project" value="InterPro"/>
</dbReference>
<dbReference type="GO" id="GO:0003723">
    <property type="term" value="F:RNA binding"/>
    <property type="evidence" value="ECO:0007669"/>
    <property type="project" value="InterPro"/>
</dbReference>
<dbReference type="AlphaFoldDB" id="A0A1Z4LTP7"/>